<evidence type="ECO:0000256" key="1">
    <source>
        <dbReference type="SAM" id="Phobius"/>
    </source>
</evidence>
<dbReference type="AlphaFoldDB" id="A0A1I2VTC9"/>
<keyword evidence="1" id="KW-1133">Transmembrane helix</keyword>
<feature type="transmembrane region" description="Helical" evidence="1">
    <location>
        <begin position="43"/>
        <end position="65"/>
    </location>
</feature>
<evidence type="ECO:0000313" key="3">
    <source>
        <dbReference type="Proteomes" id="UP000198724"/>
    </source>
</evidence>
<dbReference type="Pfam" id="PF11391">
    <property type="entry name" value="DUF2798"/>
    <property type="match status" value="1"/>
</dbReference>
<dbReference type="RefSeq" id="WP_092102466.1">
    <property type="nucleotide sequence ID" value="NZ_FOOT01000004.1"/>
</dbReference>
<dbReference type="InterPro" id="IPR021529">
    <property type="entry name" value="DUF2798"/>
</dbReference>
<protein>
    <recommendedName>
        <fullName evidence="4">DUF2798 domain-containing protein</fullName>
    </recommendedName>
</protein>
<evidence type="ECO:0008006" key="4">
    <source>
        <dbReference type="Google" id="ProtNLM"/>
    </source>
</evidence>
<gene>
    <name evidence="2" type="ORF">SAMN05421739_104353</name>
</gene>
<dbReference type="Proteomes" id="UP000198724">
    <property type="component" value="Unassembled WGS sequence"/>
</dbReference>
<keyword evidence="3" id="KW-1185">Reference proteome</keyword>
<keyword evidence="1" id="KW-0812">Transmembrane</keyword>
<reference evidence="3" key="1">
    <citation type="submission" date="2016-10" db="EMBL/GenBank/DDBJ databases">
        <authorList>
            <person name="Varghese N."/>
            <person name="Submissions S."/>
        </authorList>
    </citation>
    <scope>NUCLEOTIDE SEQUENCE [LARGE SCALE GENOMIC DNA]</scope>
    <source>
        <strain evidence="3">LP51</strain>
    </source>
</reference>
<accession>A0A1I2VTC9</accession>
<sequence>MAKPFLKPHLRRKLLLIGLISLLLASALELYAFGLNSDFPLRLLRSFFVLFLMISLTVLAIVPGVGKAVDKVLK</sequence>
<proteinExistence type="predicted"/>
<name>A0A1I2VTC9_9BACT</name>
<organism evidence="2 3">
    <name type="scientific">Pontibacter chinhatensis</name>
    <dbReference type="NCBI Taxonomy" id="1436961"/>
    <lineage>
        <taxon>Bacteria</taxon>
        <taxon>Pseudomonadati</taxon>
        <taxon>Bacteroidota</taxon>
        <taxon>Cytophagia</taxon>
        <taxon>Cytophagales</taxon>
        <taxon>Hymenobacteraceae</taxon>
        <taxon>Pontibacter</taxon>
    </lineage>
</organism>
<dbReference type="EMBL" id="FOOT01000004">
    <property type="protein sequence ID" value="SFG92400.1"/>
    <property type="molecule type" value="Genomic_DNA"/>
</dbReference>
<keyword evidence="1" id="KW-0472">Membrane</keyword>
<evidence type="ECO:0000313" key="2">
    <source>
        <dbReference type="EMBL" id="SFG92400.1"/>
    </source>
</evidence>
<dbReference type="STRING" id="1436961.SAMN05421739_104353"/>